<reference evidence="3" key="1">
    <citation type="submission" date="2016-06" db="UniProtKB">
        <authorList>
            <consortium name="WormBaseParasite"/>
        </authorList>
    </citation>
    <scope>IDENTIFICATION</scope>
</reference>
<accession>A0A183T780</accession>
<evidence type="ECO:0000313" key="3">
    <source>
        <dbReference type="WBParaSite" id="SSLN_0001278901-mRNA-1"/>
    </source>
</evidence>
<dbReference type="EMBL" id="UYSU01037186">
    <property type="protein sequence ID" value="VDL98715.1"/>
    <property type="molecule type" value="Genomic_DNA"/>
</dbReference>
<gene>
    <name evidence="1" type="ORF">SSLN_LOCUS12330</name>
</gene>
<dbReference type="AlphaFoldDB" id="A0A183T780"/>
<evidence type="ECO:0000313" key="2">
    <source>
        <dbReference type="Proteomes" id="UP000275846"/>
    </source>
</evidence>
<dbReference type="OrthoDB" id="514248at2759"/>
<dbReference type="WBParaSite" id="SSLN_0001278901-mRNA-1">
    <property type="protein sequence ID" value="SSLN_0001278901-mRNA-1"/>
    <property type="gene ID" value="SSLN_0001278901"/>
</dbReference>
<reference evidence="1 2" key="2">
    <citation type="submission" date="2018-11" db="EMBL/GenBank/DDBJ databases">
        <authorList>
            <consortium name="Pathogen Informatics"/>
        </authorList>
    </citation>
    <scope>NUCLEOTIDE SEQUENCE [LARGE SCALE GENOMIC DNA]</scope>
    <source>
        <strain evidence="1 2">NST_G2</strain>
    </source>
</reference>
<sequence length="78" mass="8341">MFFAESELFLGGVGADACAALFSPERHVKAHQAIIDALWQTEQTSHDVVPHGKSDTSVALLCLWPAAPEEGVVCAHLL</sequence>
<dbReference type="Proteomes" id="UP000275846">
    <property type="component" value="Unassembled WGS sequence"/>
</dbReference>
<keyword evidence="2" id="KW-1185">Reference proteome</keyword>
<proteinExistence type="predicted"/>
<name>A0A183T780_SCHSO</name>
<organism evidence="3">
    <name type="scientific">Schistocephalus solidus</name>
    <name type="common">Tapeworm</name>
    <dbReference type="NCBI Taxonomy" id="70667"/>
    <lineage>
        <taxon>Eukaryota</taxon>
        <taxon>Metazoa</taxon>
        <taxon>Spiralia</taxon>
        <taxon>Lophotrochozoa</taxon>
        <taxon>Platyhelminthes</taxon>
        <taxon>Cestoda</taxon>
        <taxon>Eucestoda</taxon>
        <taxon>Diphyllobothriidea</taxon>
        <taxon>Diphyllobothriidae</taxon>
        <taxon>Schistocephalus</taxon>
    </lineage>
</organism>
<evidence type="ECO:0000313" key="1">
    <source>
        <dbReference type="EMBL" id="VDL98715.1"/>
    </source>
</evidence>
<protein>
    <submittedName>
        <fullName evidence="3">PPM-type phosphatase domain-containing protein</fullName>
    </submittedName>
</protein>